<protein>
    <submittedName>
        <fullName evidence="3">G_PROTEIN_RECEP_F1_2 domain-containing protein</fullName>
    </submittedName>
</protein>
<name>A0A1I7UDS7_9PELO</name>
<feature type="transmembrane region" description="Helical" evidence="1">
    <location>
        <begin position="183"/>
        <end position="205"/>
    </location>
</feature>
<evidence type="ECO:0000256" key="1">
    <source>
        <dbReference type="SAM" id="Phobius"/>
    </source>
</evidence>
<evidence type="ECO:0000313" key="2">
    <source>
        <dbReference type="Proteomes" id="UP000095282"/>
    </source>
</evidence>
<feature type="transmembrane region" description="Helical" evidence="1">
    <location>
        <begin position="85"/>
        <end position="107"/>
    </location>
</feature>
<evidence type="ECO:0000313" key="3">
    <source>
        <dbReference type="WBParaSite" id="Csp11.Scaffold629.g8309.t1"/>
    </source>
</evidence>
<keyword evidence="2" id="KW-1185">Reference proteome</keyword>
<dbReference type="PANTHER" id="PTHR47321:SF1">
    <property type="entry name" value="G-PROTEIN COUPLED RECEPTORS FAMILY 1 PROFILE DOMAIN-CONTAINING PROTEIN-RELATED"/>
    <property type="match status" value="1"/>
</dbReference>
<dbReference type="InterPro" id="IPR019427">
    <property type="entry name" value="7TM_GPCR_serpentine_rcpt_Srw"/>
</dbReference>
<dbReference type="AlphaFoldDB" id="A0A1I7UDS7"/>
<dbReference type="Proteomes" id="UP000095282">
    <property type="component" value="Unplaced"/>
</dbReference>
<dbReference type="WBParaSite" id="Csp11.Scaffold629.g8309.t1">
    <property type="protein sequence ID" value="Csp11.Scaffold629.g8309.t1"/>
    <property type="gene ID" value="Csp11.Scaffold629.g8309"/>
</dbReference>
<keyword evidence="1" id="KW-1133">Transmembrane helix</keyword>
<dbReference type="SUPFAM" id="SSF81321">
    <property type="entry name" value="Family A G protein-coupled receptor-like"/>
    <property type="match status" value="1"/>
</dbReference>
<organism evidence="2 3">
    <name type="scientific">Caenorhabditis tropicalis</name>
    <dbReference type="NCBI Taxonomy" id="1561998"/>
    <lineage>
        <taxon>Eukaryota</taxon>
        <taxon>Metazoa</taxon>
        <taxon>Ecdysozoa</taxon>
        <taxon>Nematoda</taxon>
        <taxon>Chromadorea</taxon>
        <taxon>Rhabditida</taxon>
        <taxon>Rhabditina</taxon>
        <taxon>Rhabditomorpha</taxon>
        <taxon>Rhabditoidea</taxon>
        <taxon>Rhabditidae</taxon>
        <taxon>Peloderinae</taxon>
        <taxon>Caenorhabditis</taxon>
    </lineage>
</organism>
<sequence>MYLFLTTPFPRPSTERWFGFEVGDYYYYDGGPEAYWDQKPDYIFDDKTKDEIIEQSDIADLVVSFIGLFLNFLHLLILTRKELRANVVFIIILGISICDILICIGSITERYFKDSHFIARYEGFCGTDYQWWMVFIEAFSQGIQKFGRLTEALFALSTAAIRAVTVLFPMSSMADRLMKLTSGIIILVFNSVLCGVLYSIYYSMIEIYREGNSDL</sequence>
<dbReference type="PANTHER" id="PTHR47321">
    <property type="entry name" value="SERPENTINE RECEPTOR, CLASS W"/>
    <property type="match status" value="1"/>
</dbReference>
<accession>A0A1I7UDS7</accession>
<keyword evidence="1" id="KW-0812">Transmembrane</keyword>
<proteinExistence type="predicted"/>
<dbReference type="GO" id="GO:0008528">
    <property type="term" value="F:G protein-coupled peptide receptor activity"/>
    <property type="evidence" value="ECO:0007669"/>
    <property type="project" value="InterPro"/>
</dbReference>
<dbReference type="eggNOG" id="ENOG502TJKV">
    <property type="taxonomic scope" value="Eukaryota"/>
</dbReference>
<keyword evidence="1" id="KW-0472">Membrane</keyword>
<reference evidence="3" key="1">
    <citation type="submission" date="2016-11" db="UniProtKB">
        <authorList>
            <consortium name="WormBaseParasite"/>
        </authorList>
    </citation>
    <scope>IDENTIFICATION</scope>
</reference>
<dbReference type="Pfam" id="PF10324">
    <property type="entry name" value="7TM_GPCR_Srw"/>
    <property type="match status" value="1"/>
</dbReference>
<feature type="transmembrane region" description="Helical" evidence="1">
    <location>
        <begin position="58"/>
        <end position="78"/>
    </location>
</feature>
<dbReference type="Gene3D" id="1.20.1070.10">
    <property type="entry name" value="Rhodopsin 7-helix transmembrane proteins"/>
    <property type="match status" value="1"/>
</dbReference>